<keyword evidence="5 9" id="KW-0769">Symport</keyword>
<dbReference type="OrthoDB" id="6581954at2759"/>
<evidence type="ECO:0000313" key="11">
    <source>
        <dbReference type="EMBL" id="GFR26167.1"/>
    </source>
</evidence>
<comment type="caution">
    <text evidence="11">The sequence shown here is derived from an EMBL/GenBank/DDBJ whole genome shotgun (WGS) entry which is preliminary data.</text>
</comment>
<dbReference type="PROSITE" id="PS00610">
    <property type="entry name" value="NA_NEUROTRAN_SYMP_1"/>
    <property type="match status" value="1"/>
</dbReference>
<evidence type="ECO:0000256" key="9">
    <source>
        <dbReference type="RuleBase" id="RU003732"/>
    </source>
</evidence>
<keyword evidence="3 9" id="KW-0813">Transport</keyword>
<evidence type="ECO:0000256" key="3">
    <source>
        <dbReference type="ARBA" id="ARBA00022448"/>
    </source>
</evidence>
<evidence type="ECO:0000256" key="7">
    <source>
        <dbReference type="ARBA" id="ARBA00023136"/>
    </source>
</evidence>
<feature type="binding site" evidence="8">
    <location>
        <position position="46"/>
    </location>
    <ligand>
        <name>Na(+)</name>
        <dbReference type="ChEBI" id="CHEBI:29101"/>
        <label>1</label>
    </ligand>
</feature>
<organism evidence="11 12">
    <name type="scientific">Trichonephila clavata</name>
    <name type="common">Joro spider</name>
    <name type="synonym">Nephila clavata</name>
    <dbReference type="NCBI Taxonomy" id="2740835"/>
    <lineage>
        <taxon>Eukaryota</taxon>
        <taxon>Metazoa</taxon>
        <taxon>Ecdysozoa</taxon>
        <taxon>Arthropoda</taxon>
        <taxon>Chelicerata</taxon>
        <taxon>Arachnida</taxon>
        <taxon>Araneae</taxon>
        <taxon>Araneomorphae</taxon>
        <taxon>Entelegynae</taxon>
        <taxon>Araneoidea</taxon>
        <taxon>Nephilidae</taxon>
        <taxon>Trichonephila</taxon>
    </lineage>
</organism>
<evidence type="ECO:0000256" key="1">
    <source>
        <dbReference type="ARBA" id="ARBA00004141"/>
    </source>
</evidence>
<evidence type="ECO:0000256" key="6">
    <source>
        <dbReference type="ARBA" id="ARBA00022989"/>
    </source>
</evidence>
<dbReference type="PROSITE" id="PS50267">
    <property type="entry name" value="NA_NEUROTRAN_SYMP_3"/>
    <property type="match status" value="1"/>
</dbReference>
<name>A0A8X6LZ93_TRICU</name>
<keyword evidence="7" id="KW-0472">Membrane</keyword>
<keyword evidence="8" id="KW-0479">Metal-binding</keyword>
<feature type="compositionally biased region" description="Polar residues" evidence="10">
    <location>
        <begin position="1"/>
        <end position="14"/>
    </location>
</feature>
<comment type="subcellular location">
    <subcellularLocation>
        <location evidence="1">Membrane</location>
        <topology evidence="1">Multi-pass membrane protein</topology>
    </subcellularLocation>
</comment>
<dbReference type="GO" id="GO:0046872">
    <property type="term" value="F:metal ion binding"/>
    <property type="evidence" value="ECO:0007669"/>
    <property type="project" value="UniProtKB-KW"/>
</dbReference>
<comment type="similarity">
    <text evidence="2 9">Belongs to the sodium:neurotransmitter symporter (SNF) (TC 2.A.22) family.</text>
</comment>
<dbReference type="GO" id="GO:0006865">
    <property type="term" value="P:amino acid transport"/>
    <property type="evidence" value="ECO:0007669"/>
    <property type="project" value="TreeGrafter"/>
</dbReference>
<evidence type="ECO:0000256" key="2">
    <source>
        <dbReference type="ARBA" id="ARBA00006459"/>
    </source>
</evidence>
<dbReference type="GO" id="GO:0015293">
    <property type="term" value="F:symporter activity"/>
    <property type="evidence" value="ECO:0007669"/>
    <property type="project" value="UniProtKB-KW"/>
</dbReference>
<evidence type="ECO:0000256" key="4">
    <source>
        <dbReference type="ARBA" id="ARBA00022692"/>
    </source>
</evidence>
<gene>
    <name evidence="11" type="ORF">TNCT_136051</name>
</gene>
<protein>
    <recommendedName>
        <fullName evidence="9">Transporter</fullName>
    </recommendedName>
</protein>
<evidence type="ECO:0000313" key="12">
    <source>
        <dbReference type="Proteomes" id="UP000887116"/>
    </source>
</evidence>
<sequence>MTSAESNGTMNRVPTSPPGSPTKEAPKYREREQWSNKIEFILSCMGFCIGLGNVWRFPYLCYKNGGGAFSDPIHHLLDCWRRSSIHPGNSARAVYQSRRHHCVGHLPDIQSK</sequence>
<evidence type="ECO:0000256" key="8">
    <source>
        <dbReference type="PIRSR" id="PIRSR600175-1"/>
    </source>
</evidence>
<keyword evidence="8" id="KW-0915">Sodium</keyword>
<dbReference type="PANTHER" id="PTHR11616:SF240">
    <property type="entry name" value="BLOATED TUBULES, ISOFORM B-RELATED"/>
    <property type="match status" value="1"/>
</dbReference>
<evidence type="ECO:0000256" key="5">
    <source>
        <dbReference type="ARBA" id="ARBA00022847"/>
    </source>
</evidence>
<dbReference type="Pfam" id="PF00209">
    <property type="entry name" value="SNF"/>
    <property type="match status" value="1"/>
</dbReference>
<dbReference type="GO" id="GO:0005886">
    <property type="term" value="C:plasma membrane"/>
    <property type="evidence" value="ECO:0007669"/>
    <property type="project" value="TreeGrafter"/>
</dbReference>
<dbReference type="PANTHER" id="PTHR11616">
    <property type="entry name" value="SODIUM/CHLORIDE DEPENDENT TRANSPORTER"/>
    <property type="match status" value="1"/>
</dbReference>
<keyword evidence="6" id="KW-1133">Transmembrane helix</keyword>
<proteinExistence type="inferred from homology"/>
<reference evidence="11" key="1">
    <citation type="submission" date="2020-07" db="EMBL/GenBank/DDBJ databases">
        <title>Multicomponent nature underlies the extraordinary mechanical properties of spider dragline silk.</title>
        <authorList>
            <person name="Kono N."/>
            <person name="Nakamura H."/>
            <person name="Mori M."/>
            <person name="Yoshida Y."/>
            <person name="Ohtoshi R."/>
            <person name="Malay A.D."/>
            <person name="Moran D.A.P."/>
            <person name="Tomita M."/>
            <person name="Numata K."/>
            <person name="Arakawa K."/>
        </authorList>
    </citation>
    <scope>NUCLEOTIDE SEQUENCE</scope>
</reference>
<feature type="binding site" evidence="8">
    <location>
        <position position="53"/>
    </location>
    <ligand>
        <name>Na(+)</name>
        <dbReference type="ChEBI" id="CHEBI:29101"/>
        <label>1</label>
    </ligand>
</feature>
<dbReference type="InterPro" id="IPR037272">
    <property type="entry name" value="SNS_sf"/>
</dbReference>
<evidence type="ECO:0000256" key="10">
    <source>
        <dbReference type="SAM" id="MobiDB-lite"/>
    </source>
</evidence>
<dbReference type="SUPFAM" id="SSF161070">
    <property type="entry name" value="SNF-like"/>
    <property type="match status" value="1"/>
</dbReference>
<keyword evidence="12" id="KW-1185">Reference proteome</keyword>
<feature type="region of interest" description="Disordered" evidence="10">
    <location>
        <begin position="1"/>
        <end position="30"/>
    </location>
</feature>
<dbReference type="EMBL" id="BMAO01028636">
    <property type="protein sequence ID" value="GFR26167.1"/>
    <property type="molecule type" value="Genomic_DNA"/>
</dbReference>
<accession>A0A8X6LZ93</accession>
<dbReference type="GO" id="GO:0035725">
    <property type="term" value="P:sodium ion transmembrane transport"/>
    <property type="evidence" value="ECO:0007669"/>
    <property type="project" value="TreeGrafter"/>
</dbReference>
<keyword evidence="4 9" id="KW-0812">Transmembrane</keyword>
<dbReference type="InterPro" id="IPR000175">
    <property type="entry name" value="Na/ntran_symport"/>
</dbReference>
<dbReference type="AlphaFoldDB" id="A0A8X6LZ93"/>
<dbReference type="Proteomes" id="UP000887116">
    <property type="component" value="Unassembled WGS sequence"/>
</dbReference>